<comment type="caution">
    <text evidence="5">The sequence shown here is derived from an EMBL/GenBank/DDBJ whole genome shotgun (WGS) entry which is preliminary data.</text>
</comment>
<feature type="region of interest" description="Disordered" evidence="3">
    <location>
        <begin position="81"/>
        <end position="101"/>
    </location>
</feature>
<dbReference type="AlphaFoldDB" id="A0A8J2PC90"/>
<organism evidence="5 6">
    <name type="scientific">Allacma fusca</name>
    <dbReference type="NCBI Taxonomy" id="39272"/>
    <lineage>
        <taxon>Eukaryota</taxon>
        <taxon>Metazoa</taxon>
        <taxon>Ecdysozoa</taxon>
        <taxon>Arthropoda</taxon>
        <taxon>Hexapoda</taxon>
        <taxon>Collembola</taxon>
        <taxon>Symphypleona</taxon>
        <taxon>Sminthuridae</taxon>
        <taxon>Allacma</taxon>
    </lineage>
</organism>
<dbReference type="InterPro" id="IPR051487">
    <property type="entry name" value="Ser/Thr_Proteases_Immune/Dev"/>
</dbReference>
<evidence type="ECO:0000256" key="2">
    <source>
        <dbReference type="ARBA" id="ARBA00024195"/>
    </source>
</evidence>
<comment type="similarity">
    <text evidence="2">Belongs to the peptidase S1 family. CLIP subfamily.</text>
</comment>
<keyword evidence="6" id="KW-1185">Reference proteome</keyword>
<feature type="compositionally biased region" description="Low complexity" evidence="3">
    <location>
        <begin position="81"/>
        <end position="91"/>
    </location>
</feature>
<dbReference type="PANTHER" id="PTHR24256">
    <property type="entry name" value="TRYPTASE-RELATED"/>
    <property type="match status" value="1"/>
</dbReference>
<dbReference type="InterPro" id="IPR001254">
    <property type="entry name" value="Trypsin_dom"/>
</dbReference>
<name>A0A8J2PC90_9HEXA</name>
<dbReference type="GO" id="GO:0006508">
    <property type="term" value="P:proteolysis"/>
    <property type="evidence" value="ECO:0007669"/>
    <property type="project" value="InterPro"/>
</dbReference>
<keyword evidence="1" id="KW-1015">Disulfide bond</keyword>
<reference evidence="5" key="1">
    <citation type="submission" date="2021-06" db="EMBL/GenBank/DDBJ databases">
        <authorList>
            <person name="Hodson N. C."/>
            <person name="Mongue J. A."/>
            <person name="Jaron S. K."/>
        </authorList>
    </citation>
    <scope>NUCLEOTIDE SEQUENCE</scope>
</reference>
<dbReference type="EMBL" id="CAJVCH010401769">
    <property type="protein sequence ID" value="CAG7817722.1"/>
    <property type="molecule type" value="Genomic_DNA"/>
</dbReference>
<evidence type="ECO:0000313" key="6">
    <source>
        <dbReference type="Proteomes" id="UP000708208"/>
    </source>
</evidence>
<dbReference type="Proteomes" id="UP000708208">
    <property type="component" value="Unassembled WGS sequence"/>
</dbReference>
<feature type="domain" description="Peptidase S1" evidence="4">
    <location>
        <begin position="10"/>
        <end position="132"/>
    </location>
</feature>
<proteinExistence type="inferred from homology"/>
<protein>
    <recommendedName>
        <fullName evidence="4">Peptidase S1 domain-containing protein</fullName>
    </recommendedName>
</protein>
<dbReference type="OrthoDB" id="2019384at2759"/>
<dbReference type="Pfam" id="PF00089">
    <property type="entry name" value="Trypsin"/>
    <property type="match status" value="1"/>
</dbReference>
<feature type="non-terminal residue" evidence="5">
    <location>
        <position position="1"/>
    </location>
</feature>
<gene>
    <name evidence="5" type="ORF">AFUS01_LOCUS28270</name>
</gene>
<dbReference type="GO" id="GO:0004252">
    <property type="term" value="F:serine-type endopeptidase activity"/>
    <property type="evidence" value="ECO:0007669"/>
    <property type="project" value="InterPro"/>
</dbReference>
<accession>A0A8J2PC90</accession>
<evidence type="ECO:0000313" key="5">
    <source>
        <dbReference type="EMBL" id="CAG7817722.1"/>
    </source>
</evidence>
<evidence type="ECO:0000259" key="4">
    <source>
        <dbReference type="Pfam" id="PF00089"/>
    </source>
</evidence>
<evidence type="ECO:0000256" key="3">
    <source>
        <dbReference type="SAM" id="MobiDB-lite"/>
    </source>
</evidence>
<sequence length="159" mass="17581">MQYEPRDLKVVLNRNDVITKQGEEKKETALLDVGEIRRPTNYDPDTLQSDIAIIKLTTPVTYSDRVKPICYLMYRYHNTPTPSSTGTVPTSDDSRPGKTMTQGKNVDLIVLPEDECEAITTDSFCAKSSEGGIPCSDIGGAGLVFPVESDEDMLTYVLK</sequence>
<evidence type="ECO:0000256" key="1">
    <source>
        <dbReference type="ARBA" id="ARBA00023157"/>
    </source>
</evidence>